<dbReference type="GO" id="GO:0016757">
    <property type="term" value="F:glycosyltransferase activity"/>
    <property type="evidence" value="ECO:0007669"/>
    <property type="project" value="UniProtKB-KW"/>
</dbReference>
<keyword evidence="5" id="KW-1185">Reference proteome</keyword>
<evidence type="ECO:0000256" key="2">
    <source>
        <dbReference type="ARBA" id="ARBA00022679"/>
    </source>
</evidence>
<reference evidence="4 5" key="1">
    <citation type="submission" date="2020-10" db="EMBL/GenBank/DDBJ databases">
        <title>The Coptis chinensis genome and diversification of protoberbering-type alkaloids.</title>
        <authorList>
            <person name="Wang B."/>
            <person name="Shu S."/>
            <person name="Song C."/>
            <person name="Liu Y."/>
        </authorList>
    </citation>
    <scope>NUCLEOTIDE SEQUENCE [LARGE SCALE GENOMIC DNA]</scope>
    <source>
        <strain evidence="4">HL-2020</strain>
        <tissue evidence="4">Leaf</tissue>
    </source>
</reference>
<proteinExistence type="predicted"/>
<evidence type="ECO:0000313" key="4">
    <source>
        <dbReference type="EMBL" id="KAF9625138.1"/>
    </source>
</evidence>
<gene>
    <name evidence="4" type="ORF">IFM89_019227</name>
</gene>
<protein>
    <submittedName>
        <fullName evidence="4">Uncharacterized protein</fullName>
    </submittedName>
</protein>
<dbReference type="SUPFAM" id="SSF52418">
    <property type="entry name" value="Nucleoside phosphorylase/phosphoribosyltransferase catalytic domain"/>
    <property type="match status" value="1"/>
</dbReference>
<dbReference type="AlphaFoldDB" id="A0A835J0Y1"/>
<dbReference type="Gene3D" id="3.40.1030.10">
    <property type="entry name" value="Nucleoside phosphorylase/phosphoribosyltransferase catalytic domain"/>
    <property type="match status" value="1"/>
</dbReference>
<accession>A0A835J0Y1</accession>
<keyword evidence="1" id="KW-0328">Glycosyltransferase</keyword>
<organism evidence="4 5">
    <name type="scientific">Coptis chinensis</name>
    <dbReference type="NCBI Taxonomy" id="261450"/>
    <lineage>
        <taxon>Eukaryota</taxon>
        <taxon>Viridiplantae</taxon>
        <taxon>Streptophyta</taxon>
        <taxon>Embryophyta</taxon>
        <taxon>Tracheophyta</taxon>
        <taxon>Spermatophyta</taxon>
        <taxon>Magnoliopsida</taxon>
        <taxon>Ranunculales</taxon>
        <taxon>Ranunculaceae</taxon>
        <taxon>Coptidoideae</taxon>
        <taxon>Coptis</taxon>
    </lineage>
</organism>
<feature type="chain" id="PRO_5032715879" evidence="3">
    <location>
        <begin position="26"/>
        <end position="127"/>
    </location>
</feature>
<dbReference type="EMBL" id="JADFTS010000001">
    <property type="protein sequence ID" value="KAF9625138.1"/>
    <property type="molecule type" value="Genomic_DNA"/>
</dbReference>
<keyword evidence="2" id="KW-0808">Transferase</keyword>
<dbReference type="Proteomes" id="UP000631114">
    <property type="component" value="Unassembled WGS sequence"/>
</dbReference>
<evidence type="ECO:0000313" key="5">
    <source>
        <dbReference type="Proteomes" id="UP000631114"/>
    </source>
</evidence>
<comment type="caution">
    <text evidence="4">The sequence shown here is derived from an EMBL/GenBank/DDBJ whole genome shotgun (WGS) entry which is preliminary data.</text>
</comment>
<name>A0A835J0Y1_9MAGN</name>
<keyword evidence="3" id="KW-0732">Signal</keyword>
<evidence type="ECO:0000256" key="1">
    <source>
        <dbReference type="ARBA" id="ARBA00022676"/>
    </source>
</evidence>
<dbReference type="InterPro" id="IPR035902">
    <property type="entry name" value="Nuc_phospho_transferase"/>
</dbReference>
<feature type="signal peptide" evidence="3">
    <location>
        <begin position="1"/>
        <end position="25"/>
    </location>
</feature>
<sequence>MYRSIFPTPFGLLISYFSCILLIFALPSGPTPIADVKSLTHYGEPYDGNTRFFRSTLFVAAVRACYGESCLLHGVEWMSPKGGVTEEQMLRYMGANTHLSPLQAKVLLEDEEIGFAYISQREARPSM</sequence>
<evidence type="ECO:0000256" key="3">
    <source>
        <dbReference type="SAM" id="SignalP"/>
    </source>
</evidence>
<dbReference type="OrthoDB" id="2013632at2759"/>